<organism evidence="1 2">
    <name type="scientific">Zostera marina</name>
    <name type="common">Eelgrass</name>
    <dbReference type="NCBI Taxonomy" id="29655"/>
    <lineage>
        <taxon>Eukaryota</taxon>
        <taxon>Viridiplantae</taxon>
        <taxon>Streptophyta</taxon>
        <taxon>Embryophyta</taxon>
        <taxon>Tracheophyta</taxon>
        <taxon>Spermatophyta</taxon>
        <taxon>Magnoliopsida</taxon>
        <taxon>Liliopsida</taxon>
        <taxon>Zosteraceae</taxon>
        <taxon>Zostera</taxon>
    </lineage>
</organism>
<proteinExistence type="predicted"/>
<comment type="caution">
    <text evidence="1">The sequence shown here is derived from an EMBL/GenBank/DDBJ whole genome shotgun (WGS) entry which is preliminary data.</text>
</comment>
<sequence>MEDVIADTSFTRVLTYSFFPADAMSDASLTAAMSQAPTSVPPQSQLAVHTPPMESFFSPLSLLLNAPSLMLMPPL</sequence>
<dbReference type="Proteomes" id="UP000036987">
    <property type="component" value="Unassembled WGS sequence"/>
</dbReference>
<keyword evidence="2" id="KW-1185">Reference proteome</keyword>
<name>A0A0K9P2R3_ZOSMR</name>
<dbReference type="EMBL" id="LFYR01001351">
    <property type="protein sequence ID" value="KMZ62500.1"/>
    <property type="molecule type" value="Genomic_DNA"/>
</dbReference>
<accession>A0A0K9P2R3</accession>
<protein>
    <submittedName>
        <fullName evidence="1">Uncharacterized protein</fullName>
    </submittedName>
</protein>
<evidence type="ECO:0000313" key="1">
    <source>
        <dbReference type="EMBL" id="KMZ62500.1"/>
    </source>
</evidence>
<dbReference type="AlphaFoldDB" id="A0A0K9P2R3"/>
<evidence type="ECO:0000313" key="2">
    <source>
        <dbReference type="Proteomes" id="UP000036987"/>
    </source>
</evidence>
<reference evidence="2" key="1">
    <citation type="journal article" date="2016" name="Nature">
        <title>The genome of the seagrass Zostera marina reveals angiosperm adaptation to the sea.</title>
        <authorList>
            <person name="Olsen J.L."/>
            <person name="Rouze P."/>
            <person name="Verhelst B."/>
            <person name="Lin Y.-C."/>
            <person name="Bayer T."/>
            <person name="Collen J."/>
            <person name="Dattolo E."/>
            <person name="De Paoli E."/>
            <person name="Dittami S."/>
            <person name="Maumus F."/>
            <person name="Michel G."/>
            <person name="Kersting A."/>
            <person name="Lauritano C."/>
            <person name="Lohaus R."/>
            <person name="Toepel M."/>
            <person name="Tonon T."/>
            <person name="Vanneste K."/>
            <person name="Amirebrahimi M."/>
            <person name="Brakel J."/>
            <person name="Bostroem C."/>
            <person name="Chovatia M."/>
            <person name="Grimwood J."/>
            <person name="Jenkins J.W."/>
            <person name="Jueterbock A."/>
            <person name="Mraz A."/>
            <person name="Stam W.T."/>
            <person name="Tice H."/>
            <person name="Bornberg-Bauer E."/>
            <person name="Green P.J."/>
            <person name="Pearson G.A."/>
            <person name="Procaccini G."/>
            <person name="Duarte C.M."/>
            <person name="Schmutz J."/>
            <person name="Reusch T.B.H."/>
            <person name="Van de Peer Y."/>
        </authorList>
    </citation>
    <scope>NUCLEOTIDE SEQUENCE [LARGE SCALE GENOMIC DNA]</scope>
    <source>
        <strain evidence="2">cv. Finnish</strain>
    </source>
</reference>
<gene>
    <name evidence="1" type="ORF">ZOSMA_45G00410</name>
</gene>